<dbReference type="Proteomes" id="UP000219775">
    <property type="component" value="Unassembled WGS sequence"/>
</dbReference>
<feature type="transmembrane region" description="Helical" evidence="6">
    <location>
        <begin position="537"/>
        <end position="557"/>
    </location>
</feature>
<protein>
    <submittedName>
        <fullName evidence="8">ABC transporter permease</fullName>
    </submittedName>
</protein>
<dbReference type="GO" id="GO:0055085">
    <property type="term" value="P:transmembrane transport"/>
    <property type="evidence" value="ECO:0007669"/>
    <property type="project" value="UniProtKB-UniRule"/>
</dbReference>
<sequence length="657" mass="76176">MTFWQFAFKNVSRNSKAYFAYFVSSVFSITVFFSFTVYSYHPRLQDLQERGPLMNLIGMAQFVIIMFSFFFLLYSIGAFLNVRKKQFGILTILGISKKQLKRLVFMENMTIGILAIFSGIQIGLVFSNFFLLVTSKLTGVKGLYLYWPTKAIIITTITFIILFLIVSTFTPILIRTRKTMRLIKDDGQQKKERRPSILISLFGVACLVGCYYIAGVPENYVSEKTIRSGFSIVPPLSIIPLVTIGTYLLFSQTLFLFIWLLKKRRRFYMKKINMLWISDLATRTRGNINMLFIVTMLSALTFTIITSLFAMNNYTKAAIVANHPFPFTYISDEKNPFEKKHTDTIERELTNHEFQYKKHKFTVLRDQALDIDIVIMKESDYNQLSTLLNRSTIQLSESETYIVSEYSKAAGSLSMHPFEKRENITIESNKKTFHIKGFSEQAIEPRFALPYILVMQDYVVETMIPHIETMTIYNYIVENWEQTLLPTTNILKVTNEAGDNISKSEEQNNNTQTHIPFSIFTASDELYYSKQNNVSGFFIGAFLGVIFFMGAASVLYFRMYNDLTREEQKYITITKIGLTENEMFRSATIQLAILFFVPYIVAGIHTIFAIQFLQFVYSFSLLKELLFVLTLFGIVEIIFFFLIRSFYINKLSQCLKF</sequence>
<feature type="domain" description="ABC3 transporter permease C-terminal" evidence="7">
    <location>
        <begin position="62"/>
        <end position="175"/>
    </location>
</feature>
<feature type="transmembrane region" description="Helical" evidence="6">
    <location>
        <begin position="625"/>
        <end position="647"/>
    </location>
</feature>
<feature type="transmembrane region" description="Helical" evidence="6">
    <location>
        <begin position="591"/>
        <end position="613"/>
    </location>
</feature>
<feature type="transmembrane region" description="Helical" evidence="6">
    <location>
        <begin position="238"/>
        <end position="261"/>
    </location>
</feature>
<gene>
    <name evidence="8" type="ORF">CN613_07210</name>
</gene>
<evidence type="ECO:0000256" key="6">
    <source>
        <dbReference type="PIRNR" id="PIRNR018968"/>
    </source>
</evidence>
<feature type="transmembrane region" description="Helical" evidence="6">
    <location>
        <begin position="290"/>
        <end position="311"/>
    </location>
</feature>
<dbReference type="PANTHER" id="PTHR46795:SF2">
    <property type="entry name" value="ABC TRANSPORTER, PERMEASE PROTEIN"/>
    <property type="match status" value="1"/>
</dbReference>
<feature type="transmembrane region" description="Helical" evidence="6">
    <location>
        <begin position="60"/>
        <end position="82"/>
    </location>
</feature>
<evidence type="ECO:0000313" key="9">
    <source>
        <dbReference type="Proteomes" id="UP000219775"/>
    </source>
</evidence>
<dbReference type="EMBL" id="NUDP01000029">
    <property type="protein sequence ID" value="PEM70859.1"/>
    <property type="molecule type" value="Genomic_DNA"/>
</dbReference>
<proteinExistence type="inferred from homology"/>
<feature type="transmembrane region" description="Helical" evidence="6">
    <location>
        <begin position="18"/>
        <end position="40"/>
    </location>
</feature>
<keyword evidence="2 6" id="KW-1003">Cell membrane</keyword>
<reference evidence="8 9" key="1">
    <citation type="submission" date="2017-09" db="EMBL/GenBank/DDBJ databases">
        <title>Large-scale bioinformatics analysis of Bacillus genomes uncovers conserved roles of natural products in bacterial physiology.</title>
        <authorList>
            <consortium name="Agbiome Team Llc"/>
            <person name="Bleich R.M."/>
            <person name="Grubbs K.J."/>
            <person name="Santa Maria K.C."/>
            <person name="Allen S.E."/>
            <person name="Farag S."/>
            <person name="Shank E.A."/>
            <person name="Bowers A."/>
        </authorList>
    </citation>
    <scope>NUCLEOTIDE SEQUENCE [LARGE SCALE GENOMIC DNA]</scope>
    <source>
        <strain evidence="8 9">AFS009893</strain>
    </source>
</reference>
<comment type="caution">
    <text evidence="8">The sequence shown here is derived from an EMBL/GenBank/DDBJ whole genome shotgun (WGS) entry which is preliminary data.</text>
</comment>
<feature type="transmembrane region" description="Helical" evidence="6">
    <location>
        <begin position="103"/>
        <end position="131"/>
    </location>
</feature>
<dbReference type="InterPro" id="IPR003838">
    <property type="entry name" value="ABC3_permease_C"/>
</dbReference>
<name>A0A2B6ILY3_9BACI</name>
<evidence type="ECO:0000256" key="2">
    <source>
        <dbReference type="ARBA" id="ARBA00022475"/>
    </source>
</evidence>
<dbReference type="Pfam" id="PF02687">
    <property type="entry name" value="FtsX"/>
    <property type="match status" value="1"/>
</dbReference>
<evidence type="ECO:0000256" key="3">
    <source>
        <dbReference type="ARBA" id="ARBA00022692"/>
    </source>
</evidence>
<evidence type="ECO:0000313" key="8">
    <source>
        <dbReference type="EMBL" id="PEM70859.1"/>
    </source>
</evidence>
<feature type="transmembrane region" description="Helical" evidence="6">
    <location>
        <begin position="151"/>
        <end position="174"/>
    </location>
</feature>
<keyword evidence="4 6" id="KW-1133">Transmembrane helix</keyword>
<dbReference type="InterPro" id="IPR052536">
    <property type="entry name" value="ABC-4_Integral_Memb_Prot"/>
</dbReference>
<comment type="similarity">
    <text evidence="6">Belongs to the ABC-4 integral membrane protein family.</text>
</comment>
<evidence type="ECO:0000256" key="5">
    <source>
        <dbReference type="ARBA" id="ARBA00023136"/>
    </source>
</evidence>
<dbReference type="AlphaFoldDB" id="A0A2B6ILY3"/>
<comment type="subcellular location">
    <subcellularLocation>
        <location evidence="1 6">Cell membrane</location>
        <topology evidence="1 6">Multi-pass membrane protein</topology>
    </subcellularLocation>
</comment>
<accession>A0A2B6ILY3</accession>
<evidence type="ECO:0000256" key="4">
    <source>
        <dbReference type="ARBA" id="ARBA00022989"/>
    </source>
</evidence>
<keyword evidence="5 6" id="KW-0472">Membrane</keyword>
<dbReference type="RefSeq" id="WP_098040034.1">
    <property type="nucleotide sequence ID" value="NZ_NUBH01000012.1"/>
</dbReference>
<evidence type="ECO:0000259" key="7">
    <source>
        <dbReference type="Pfam" id="PF02687"/>
    </source>
</evidence>
<dbReference type="GO" id="GO:0005886">
    <property type="term" value="C:plasma membrane"/>
    <property type="evidence" value="ECO:0007669"/>
    <property type="project" value="UniProtKB-SubCell"/>
</dbReference>
<organism evidence="8 9">
    <name type="scientific">Bacillus pseudomycoides</name>
    <dbReference type="NCBI Taxonomy" id="64104"/>
    <lineage>
        <taxon>Bacteria</taxon>
        <taxon>Bacillati</taxon>
        <taxon>Bacillota</taxon>
        <taxon>Bacilli</taxon>
        <taxon>Bacillales</taxon>
        <taxon>Bacillaceae</taxon>
        <taxon>Bacillus</taxon>
        <taxon>Bacillus cereus group</taxon>
    </lineage>
</organism>
<keyword evidence="6" id="KW-0813">Transport</keyword>
<feature type="transmembrane region" description="Helical" evidence="6">
    <location>
        <begin position="195"/>
        <end position="214"/>
    </location>
</feature>
<evidence type="ECO:0000256" key="1">
    <source>
        <dbReference type="ARBA" id="ARBA00004651"/>
    </source>
</evidence>
<dbReference type="InterPro" id="IPR027022">
    <property type="entry name" value="ABC_permease_BceB-typ"/>
</dbReference>
<keyword evidence="3 6" id="KW-0812">Transmembrane</keyword>
<dbReference type="PANTHER" id="PTHR46795">
    <property type="entry name" value="ABC TRANSPORTER PERMEASE-RELATED-RELATED"/>
    <property type="match status" value="1"/>
</dbReference>
<dbReference type="PIRSF" id="PIRSF018968">
    <property type="entry name" value="ABC_permease_BceB"/>
    <property type="match status" value="1"/>
</dbReference>